<dbReference type="InterPro" id="IPR013762">
    <property type="entry name" value="Integrase-like_cat_sf"/>
</dbReference>
<accession>A0ABT0T733</accession>
<keyword evidence="1" id="KW-0233">DNA recombination</keyword>
<dbReference type="InterPro" id="IPR011010">
    <property type="entry name" value="DNA_brk_join_enz"/>
</dbReference>
<proteinExistence type="predicted"/>
<organism evidence="2 3">
    <name type="scientific">Corynebacterium intestinale</name>
    <dbReference type="NCBI Taxonomy" id="2943492"/>
    <lineage>
        <taxon>Bacteria</taxon>
        <taxon>Bacillati</taxon>
        <taxon>Actinomycetota</taxon>
        <taxon>Actinomycetes</taxon>
        <taxon>Mycobacteriales</taxon>
        <taxon>Corynebacteriaceae</taxon>
        <taxon>Corynebacterium</taxon>
    </lineage>
</organism>
<evidence type="ECO:0000313" key="3">
    <source>
        <dbReference type="Proteomes" id="UP001203579"/>
    </source>
</evidence>
<evidence type="ECO:0000256" key="1">
    <source>
        <dbReference type="ARBA" id="ARBA00023172"/>
    </source>
</evidence>
<dbReference type="SUPFAM" id="SSF56349">
    <property type="entry name" value="DNA breaking-rejoining enzymes"/>
    <property type="match status" value="1"/>
</dbReference>
<gene>
    <name evidence="2" type="ORF">M5J06_01890</name>
</gene>
<protein>
    <submittedName>
        <fullName evidence="2">Uncharacterized protein</fullName>
    </submittedName>
</protein>
<reference evidence="2 3" key="1">
    <citation type="submission" date="2022-05" db="EMBL/GenBank/DDBJ databases">
        <title>Corynebacterium sp. B5-R-101 sp. nov., isolated from human feces.</title>
        <authorList>
            <person name="Shamsuzzaman M."/>
            <person name="Dahal R.H."/>
        </authorList>
    </citation>
    <scope>NUCLEOTIDE SEQUENCE [LARGE SCALE GENOMIC DNA]</scope>
    <source>
        <strain evidence="2 3">B5-R-101</strain>
    </source>
</reference>
<evidence type="ECO:0000313" key="2">
    <source>
        <dbReference type="EMBL" id="MCL8492893.1"/>
    </source>
</evidence>
<dbReference type="EMBL" id="JAMKFF010000001">
    <property type="protein sequence ID" value="MCL8492893.1"/>
    <property type="molecule type" value="Genomic_DNA"/>
</dbReference>
<dbReference type="Gene3D" id="1.10.443.10">
    <property type="entry name" value="Intergrase catalytic core"/>
    <property type="match status" value="1"/>
</dbReference>
<name>A0ABT0T733_9CORY</name>
<sequence length="405" mass="45393">MTKVLLAADSQDPLDEIFVEPRLAELVVIADLRYTERPCAYAVAKVIAPYAQQVAPSFKRSVPDKPYTEHDIVEIRDWANFKQRGFVTRNKGLVLALGLGAGLTGKEMDELRWNQITFDSKGFVVHLPDRDIPVHHDFERALRENRPVHEDGLSDYVLTPTRKRRLQSATAVIVSSADQGLIPTLSRMRITWINQCVTAGIPPRVVQKVAGITNDRYFDEIVGGFETDQDIWSVRGLFHENSSSSELSAVESLEPVAVEPTKLAVPTEPRPAVTSAHFTAGVEPDFTYEYPDETLSAEDHDHIVQAYLETTWKHPRVRNTTTPDIFRTDTTYPMLCEDCSGWGRDGAVAAWNPDTGWVVDLHACPTCKGRGWVVENSLNARERARAGDCVVEHWGGDPIEVERYT</sequence>
<dbReference type="Proteomes" id="UP001203579">
    <property type="component" value="Unassembled WGS sequence"/>
</dbReference>
<keyword evidence="3" id="KW-1185">Reference proteome</keyword>
<comment type="caution">
    <text evidence="2">The sequence shown here is derived from an EMBL/GenBank/DDBJ whole genome shotgun (WGS) entry which is preliminary data.</text>
</comment>